<feature type="region of interest" description="Disordered" evidence="3">
    <location>
        <begin position="11"/>
        <end position="34"/>
    </location>
</feature>
<dbReference type="InterPro" id="IPR002068">
    <property type="entry name" value="A-crystallin/Hsp20_dom"/>
</dbReference>
<keyword evidence="5" id="KW-1185">Reference proteome</keyword>
<dbReference type="PANTHER" id="PTHR45640:SF26">
    <property type="entry name" value="RE23625P"/>
    <property type="match status" value="1"/>
</dbReference>
<protein>
    <submittedName>
        <fullName evidence="6">SHSP domain-containing protein</fullName>
    </submittedName>
</protein>
<evidence type="ECO:0000259" key="4">
    <source>
        <dbReference type="PROSITE" id="PS01031"/>
    </source>
</evidence>
<dbReference type="Gene3D" id="2.60.40.790">
    <property type="match status" value="1"/>
</dbReference>
<evidence type="ECO:0000313" key="5">
    <source>
        <dbReference type="Proteomes" id="UP000887577"/>
    </source>
</evidence>
<dbReference type="CDD" id="cd06526">
    <property type="entry name" value="metazoan_ACD"/>
    <property type="match status" value="1"/>
</dbReference>
<dbReference type="InterPro" id="IPR008978">
    <property type="entry name" value="HSP20-like_chaperone"/>
</dbReference>
<dbReference type="Proteomes" id="UP000887577">
    <property type="component" value="Unplaced"/>
</dbReference>
<sequence length="346" mass="39386">MNHFFNPFEVSEDGPHRRRPHHHHHHHHPYGPIDGLNGRQFGGQWPFPSFGPDARLRRHEWGPFEGRRLHPGFGFFESFGNRGGGFGGPHRGGGHGRGGFNFHGPEGFGPRGFFGRRGWQEFHHPQEYTSSSDSEEEEEEGKNPKKPEDIILSDNSGTDVEGVGKGKKCHHQRKGRCHFGRRHGKGKHWGPHSRRHFGRCPWNPEAAQSGDEIIPVEDGEASDFQIIQDNVTTEISNLQLQSDEQQVNQNSNKFFKIALNVNEFKAKDIRIRRSLSNLQIEAKQNAISSLGTFQRSFAYTITLPSDIDPKTIKIKLSQDGILRIKAKKSRDEIPNKEVEEEILIEE</sequence>
<reference evidence="6" key="1">
    <citation type="submission" date="2022-11" db="UniProtKB">
        <authorList>
            <consortium name="WormBaseParasite"/>
        </authorList>
    </citation>
    <scope>IDENTIFICATION</scope>
</reference>
<evidence type="ECO:0000256" key="1">
    <source>
        <dbReference type="PROSITE-ProRule" id="PRU00285"/>
    </source>
</evidence>
<comment type="similarity">
    <text evidence="1 2">Belongs to the small heat shock protein (HSP20) family.</text>
</comment>
<evidence type="ECO:0000256" key="3">
    <source>
        <dbReference type="SAM" id="MobiDB-lite"/>
    </source>
</evidence>
<name>A0A914YQV4_9BILA</name>
<feature type="domain" description="SHSP" evidence="4">
    <location>
        <begin position="237"/>
        <end position="345"/>
    </location>
</feature>
<dbReference type="WBParaSite" id="PSU_v2.g24.t1">
    <property type="protein sequence ID" value="PSU_v2.g24.t1"/>
    <property type="gene ID" value="PSU_v2.g24"/>
</dbReference>
<dbReference type="InterPro" id="IPR001436">
    <property type="entry name" value="Alpha-crystallin/sHSP_animal"/>
</dbReference>
<dbReference type="AlphaFoldDB" id="A0A914YQV4"/>
<dbReference type="PROSITE" id="PS01031">
    <property type="entry name" value="SHSP"/>
    <property type="match status" value="1"/>
</dbReference>
<dbReference type="SUPFAM" id="SSF49764">
    <property type="entry name" value="HSP20-like chaperones"/>
    <property type="match status" value="1"/>
</dbReference>
<organism evidence="5 6">
    <name type="scientific">Panagrolaimus superbus</name>
    <dbReference type="NCBI Taxonomy" id="310955"/>
    <lineage>
        <taxon>Eukaryota</taxon>
        <taxon>Metazoa</taxon>
        <taxon>Ecdysozoa</taxon>
        <taxon>Nematoda</taxon>
        <taxon>Chromadorea</taxon>
        <taxon>Rhabditida</taxon>
        <taxon>Tylenchina</taxon>
        <taxon>Panagrolaimomorpha</taxon>
        <taxon>Panagrolaimoidea</taxon>
        <taxon>Panagrolaimidae</taxon>
        <taxon>Panagrolaimus</taxon>
    </lineage>
</organism>
<dbReference type="PANTHER" id="PTHR45640">
    <property type="entry name" value="HEAT SHOCK PROTEIN HSP-12.2-RELATED"/>
    <property type="match status" value="1"/>
</dbReference>
<feature type="compositionally biased region" description="Basic residues" evidence="3">
    <location>
        <begin position="165"/>
        <end position="195"/>
    </location>
</feature>
<evidence type="ECO:0000256" key="2">
    <source>
        <dbReference type="RuleBase" id="RU003616"/>
    </source>
</evidence>
<accession>A0A914YQV4</accession>
<proteinExistence type="inferred from homology"/>
<feature type="compositionally biased region" description="Basic residues" evidence="3">
    <location>
        <begin position="16"/>
        <end position="29"/>
    </location>
</feature>
<feature type="region of interest" description="Disordered" evidence="3">
    <location>
        <begin position="125"/>
        <end position="195"/>
    </location>
</feature>
<evidence type="ECO:0000313" key="6">
    <source>
        <dbReference type="WBParaSite" id="PSU_v2.g24.t1"/>
    </source>
</evidence>
<dbReference type="Pfam" id="PF00011">
    <property type="entry name" value="HSP20"/>
    <property type="match status" value="1"/>
</dbReference>